<accession>A0A0E3SNZ1</accession>
<dbReference type="STRING" id="1434107.MSBR3_2585"/>
<dbReference type="GO" id="GO:0016301">
    <property type="term" value="F:kinase activity"/>
    <property type="evidence" value="ECO:0007669"/>
    <property type="project" value="UniProtKB-KW"/>
</dbReference>
<evidence type="ECO:0000259" key="1">
    <source>
        <dbReference type="PROSITE" id="PS50109"/>
    </source>
</evidence>
<protein>
    <submittedName>
        <fullName evidence="4">Sensory transduction histidine kinase</fullName>
    </submittedName>
</protein>
<gene>
    <name evidence="4" type="ORF">MSBR3_2585</name>
</gene>
<dbReference type="InterPro" id="IPR000014">
    <property type="entry name" value="PAS"/>
</dbReference>
<feature type="domain" description="PAS" evidence="2">
    <location>
        <begin position="203"/>
        <end position="272"/>
    </location>
</feature>
<dbReference type="PROSITE" id="PS50113">
    <property type="entry name" value="PAC"/>
    <property type="match status" value="3"/>
</dbReference>
<dbReference type="RefSeq" id="WP_052723418.1">
    <property type="nucleotide sequence ID" value="NZ_CP009517.1"/>
</dbReference>
<keyword evidence="5" id="KW-1185">Reference proteome</keyword>
<dbReference type="CDD" id="cd00130">
    <property type="entry name" value="PAS"/>
    <property type="match status" value="2"/>
</dbReference>
<dbReference type="InterPro" id="IPR035965">
    <property type="entry name" value="PAS-like_dom_sf"/>
</dbReference>
<dbReference type="SUPFAM" id="SSF55785">
    <property type="entry name" value="PYP-like sensor domain (PAS domain)"/>
    <property type="match status" value="3"/>
</dbReference>
<sequence length="803" mass="93619">MGHDSRVSGTDITKDIFWGTHFCQLYQTKEDLVDTLVSYFKAGLENNEFCLWITSQLLDIEEAKEALRKVVPDIDTCLEKGQIEFISCMSWYSENGILNSEKVLNVWIEKLNQALIKGYDGVRLTEDVSWLKKENWNDLDNYNKEIDRIIGNYHITYLCTYSLDRLSATEVIDVVSKHKFALIKRDGKWEQIENSRWRKAEYNTQILADIMELSDDAIITESLDGTITSWSRGAERIYGYSAKEILGKSVSILDPPILVEEVKELTELVKQEDRIHHYETLQLRKNGKIIDVSLTLSPIFEDSGNPMAVLIIAKDLSKSKRSKERFQKSEEIYRVVTQQTGQLIYDYDLITDKCSWVGAIEEVTGYKFEEFQKLGKYVWSTNIESLNGNFVDVKHQNIRETTNRFKEELRLRRKDGTYIYIENKGIYLTDNEGRPYEAIGVIKDITDWKLAIKKVEESEEKYRSFAQNFQGIIYQRDENFVPMFLHGAVEEITGYTERELITRIKWKDLIYEDDLPLVFKEEEKVHKFPSTGYGNIEYRIRHRDGRIRWIHEIFQKIKETDQKSEFYQGTIYDVTEKKETEKTLQNIETARKKEIHHRIKNNLQVISSLLDLQAEKFQDKECIKDSEILEAFGESQNRVLSMSLIHEELYKGKGTDTLNFSEYIKNLAKNLLQTYSLRSENVHLNMDLEENAFFDMDIAVPLGIIVNELFSNSLKYAFNEGEKGEIQIRLCRQEKNNETHKSLFNLTISDNGKGISENVEFENVESLGLQLVSLLVDQLDGEIKLNRDCGTEFVITFKVTEDL</sequence>
<organism evidence="4 5">
    <name type="scientific">Methanosarcina barkeri 3</name>
    <dbReference type="NCBI Taxonomy" id="1434107"/>
    <lineage>
        <taxon>Archaea</taxon>
        <taxon>Methanobacteriati</taxon>
        <taxon>Methanobacteriota</taxon>
        <taxon>Stenosarchaea group</taxon>
        <taxon>Methanomicrobia</taxon>
        <taxon>Methanosarcinales</taxon>
        <taxon>Methanosarcinaceae</taxon>
        <taxon>Methanosarcina</taxon>
    </lineage>
</organism>
<dbReference type="GeneID" id="25418763"/>
<feature type="domain" description="Histidine kinase" evidence="1">
    <location>
        <begin position="594"/>
        <end position="801"/>
    </location>
</feature>
<feature type="domain" description="PAC" evidence="3">
    <location>
        <begin position="534"/>
        <end position="586"/>
    </location>
</feature>
<dbReference type="PANTHER" id="PTHR43065:SF23">
    <property type="entry name" value="SENSOR HISTIDINE KINASE PDTAS"/>
    <property type="match status" value="1"/>
</dbReference>
<evidence type="ECO:0000313" key="4">
    <source>
        <dbReference type="EMBL" id="AKB83163.1"/>
    </source>
</evidence>
<dbReference type="KEGG" id="mbak:MSBR3_2585"/>
<proteinExistence type="predicted"/>
<dbReference type="SMART" id="SM00086">
    <property type="entry name" value="PAC"/>
    <property type="match status" value="3"/>
</dbReference>
<evidence type="ECO:0000259" key="2">
    <source>
        <dbReference type="PROSITE" id="PS50112"/>
    </source>
</evidence>
<dbReference type="Pfam" id="PF14417">
    <property type="entry name" value="MEDS"/>
    <property type="match status" value="1"/>
</dbReference>
<dbReference type="SUPFAM" id="SSF55874">
    <property type="entry name" value="ATPase domain of HSP90 chaperone/DNA topoisomerase II/histidine kinase"/>
    <property type="match status" value="1"/>
</dbReference>
<feature type="domain" description="PAS" evidence="2">
    <location>
        <begin position="458"/>
        <end position="514"/>
    </location>
</feature>
<feature type="domain" description="PAC" evidence="3">
    <location>
        <begin position="405"/>
        <end position="457"/>
    </location>
</feature>
<dbReference type="InterPro" id="IPR000700">
    <property type="entry name" value="PAS-assoc_C"/>
</dbReference>
<dbReference type="Gene3D" id="3.30.450.20">
    <property type="entry name" value="PAS domain"/>
    <property type="match status" value="3"/>
</dbReference>
<dbReference type="PROSITE" id="PS50109">
    <property type="entry name" value="HIS_KIN"/>
    <property type="match status" value="1"/>
</dbReference>
<dbReference type="OrthoDB" id="8127at2157"/>
<feature type="domain" description="PAC" evidence="3">
    <location>
        <begin position="276"/>
        <end position="328"/>
    </location>
</feature>
<reference evidence="4" key="1">
    <citation type="submission" date="2014-07" db="EMBL/GenBank/DDBJ databases">
        <title>Methanogenic archaea and the global carbon cycle.</title>
        <authorList>
            <person name="Henriksen J.R."/>
            <person name="Luke J."/>
            <person name="Reinhart S."/>
            <person name="Benedict M.N."/>
            <person name="Youngblut N.D."/>
            <person name="Metcalf M.E."/>
            <person name="Whitaker R.J."/>
            <person name="Metcalf W.W."/>
        </authorList>
    </citation>
    <scope>NUCLEOTIDE SEQUENCE [LARGE SCALE GENOMIC DNA]</scope>
    <source>
        <strain evidence="4">3</strain>
    </source>
</reference>
<dbReference type="Pfam" id="PF08447">
    <property type="entry name" value="PAS_3"/>
    <property type="match status" value="2"/>
</dbReference>
<name>A0A0E3SNZ1_METBA</name>
<dbReference type="Pfam" id="PF13426">
    <property type="entry name" value="PAS_9"/>
    <property type="match status" value="1"/>
</dbReference>
<dbReference type="InterPro" id="IPR025847">
    <property type="entry name" value="MEDS_domain"/>
</dbReference>
<evidence type="ECO:0000259" key="3">
    <source>
        <dbReference type="PROSITE" id="PS50113"/>
    </source>
</evidence>
<dbReference type="InterPro" id="IPR011495">
    <property type="entry name" value="Sig_transdc_His_kin_sub2_dim/P"/>
</dbReference>
<evidence type="ECO:0000313" key="5">
    <source>
        <dbReference type="Proteomes" id="UP000033066"/>
    </source>
</evidence>
<dbReference type="InterPro" id="IPR036890">
    <property type="entry name" value="HATPase_C_sf"/>
</dbReference>
<dbReference type="PATRIC" id="fig|1434107.4.peg.3280"/>
<dbReference type="InterPro" id="IPR013655">
    <property type="entry name" value="PAS_fold_3"/>
</dbReference>
<dbReference type="InterPro" id="IPR005467">
    <property type="entry name" value="His_kinase_dom"/>
</dbReference>
<dbReference type="AlphaFoldDB" id="A0A0E3SNZ1"/>
<dbReference type="Pfam" id="PF02518">
    <property type="entry name" value="HATPase_c"/>
    <property type="match status" value="1"/>
</dbReference>
<dbReference type="EMBL" id="CP009517">
    <property type="protein sequence ID" value="AKB83163.1"/>
    <property type="molecule type" value="Genomic_DNA"/>
</dbReference>
<dbReference type="PANTHER" id="PTHR43065">
    <property type="entry name" value="SENSOR HISTIDINE KINASE"/>
    <property type="match status" value="1"/>
</dbReference>
<dbReference type="InterPro" id="IPR003594">
    <property type="entry name" value="HATPase_dom"/>
</dbReference>
<dbReference type="Pfam" id="PF07568">
    <property type="entry name" value="HisKA_2"/>
    <property type="match status" value="1"/>
</dbReference>
<keyword evidence="4" id="KW-0418">Kinase</keyword>
<dbReference type="HOGENOM" id="CLU_000445_114_57_2"/>
<dbReference type="SMART" id="SM00387">
    <property type="entry name" value="HATPase_c"/>
    <property type="match status" value="1"/>
</dbReference>
<dbReference type="Proteomes" id="UP000033066">
    <property type="component" value="Chromosome"/>
</dbReference>
<dbReference type="Gene3D" id="3.30.565.10">
    <property type="entry name" value="Histidine kinase-like ATPase, C-terminal domain"/>
    <property type="match status" value="1"/>
</dbReference>
<keyword evidence="4" id="KW-0808">Transferase</keyword>
<dbReference type="SMART" id="SM00091">
    <property type="entry name" value="PAS"/>
    <property type="match status" value="2"/>
</dbReference>
<dbReference type="PROSITE" id="PS50112">
    <property type="entry name" value="PAS"/>
    <property type="match status" value="2"/>
</dbReference>
<dbReference type="NCBIfam" id="TIGR00229">
    <property type="entry name" value="sensory_box"/>
    <property type="match status" value="3"/>
</dbReference>
<dbReference type="InterPro" id="IPR001610">
    <property type="entry name" value="PAC"/>
</dbReference>